<accession>A0A4U1IWD0</accession>
<name>A0A4U1IWD0_9BACT</name>
<gene>
    <name evidence="1" type="ORF">E8A74_40060</name>
</gene>
<dbReference type="EMBL" id="SSMQ01000063">
    <property type="protein sequence ID" value="TKC98853.1"/>
    <property type="molecule type" value="Genomic_DNA"/>
</dbReference>
<evidence type="ECO:0000313" key="1">
    <source>
        <dbReference type="EMBL" id="TKC98853.1"/>
    </source>
</evidence>
<protein>
    <submittedName>
        <fullName evidence="1">Uncharacterized protein</fullName>
    </submittedName>
</protein>
<keyword evidence="2" id="KW-1185">Reference proteome</keyword>
<proteinExistence type="predicted"/>
<organism evidence="1 2">
    <name type="scientific">Polyangium fumosum</name>
    <dbReference type="NCBI Taxonomy" id="889272"/>
    <lineage>
        <taxon>Bacteria</taxon>
        <taxon>Pseudomonadati</taxon>
        <taxon>Myxococcota</taxon>
        <taxon>Polyangia</taxon>
        <taxon>Polyangiales</taxon>
        <taxon>Polyangiaceae</taxon>
        <taxon>Polyangium</taxon>
    </lineage>
</organism>
<sequence length="250" mass="27606">MTRILVLWEDKFFQKLDTCLRRALRTLREAGTSGAEITAFGVNGHGGFDPFIRADWPIAARRGFLRSSGSIDHLVCIADADKATTCCTIEDPPRAPARTDNWVIRASNAWTTKLRATAPFAPDRIHGHFLRWNSESLLIAAHDVEPALHKLQCRNREALAAFLRNDCDPTPGNLPPEMFVEQFRKPQGCLEKMLAAGGAPPHRKGSVPRDDALDETSRTALDRLLGRVPDLLSIAQLLQRLADAGAPTRA</sequence>
<reference evidence="1 2" key="1">
    <citation type="submission" date="2019-04" db="EMBL/GenBank/DDBJ databases">
        <authorList>
            <person name="Li Y."/>
            <person name="Wang J."/>
        </authorList>
    </citation>
    <scope>NUCLEOTIDE SEQUENCE [LARGE SCALE GENOMIC DNA]</scope>
    <source>
        <strain evidence="1 2">DSM 14668</strain>
    </source>
</reference>
<dbReference type="RefSeq" id="WP_136934395.1">
    <property type="nucleotide sequence ID" value="NZ_SSMQ01000063.1"/>
</dbReference>
<dbReference type="AlphaFoldDB" id="A0A4U1IWD0"/>
<comment type="caution">
    <text evidence="1">The sequence shown here is derived from an EMBL/GenBank/DDBJ whole genome shotgun (WGS) entry which is preliminary data.</text>
</comment>
<dbReference type="Proteomes" id="UP000309215">
    <property type="component" value="Unassembled WGS sequence"/>
</dbReference>
<evidence type="ECO:0000313" key="2">
    <source>
        <dbReference type="Proteomes" id="UP000309215"/>
    </source>
</evidence>